<dbReference type="EMBL" id="FWXZ01000001">
    <property type="protein sequence ID" value="SMC38445.1"/>
    <property type="molecule type" value="Genomic_DNA"/>
</dbReference>
<name>A0AC61PIE3_9FIRM</name>
<keyword evidence="2" id="KW-1185">Reference proteome</keyword>
<reference evidence="1" key="1">
    <citation type="submission" date="2017-04" db="EMBL/GenBank/DDBJ databases">
        <authorList>
            <person name="Varghese N."/>
            <person name="Submissions S."/>
        </authorList>
    </citation>
    <scope>NUCLEOTIDE SEQUENCE</scope>
    <source>
        <strain evidence="1">WTE2008</strain>
    </source>
</reference>
<evidence type="ECO:0000313" key="1">
    <source>
        <dbReference type="EMBL" id="SMC38445.1"/>
    </source>
</evidence>
<protein>
    <submittedName>
        <fullName evidence="1">Ribulose-5-phosphate 3-epimerase</fullName>
    </submittedName>
</protein>
<dbReference type="Proteomes" id="UP000192328">
    <property type="component" value="Unassembled WGS sequence"/>
</dbReference>
<proteinExistence type="predicted"/>
<accession>A0AC61PIE3</accession>
<evidence type="ECO:0000313" key="2">
    <source>
        <dbReference type="Proteomes" id="UP000192328"/>
    </source>
</evidence>
<organism evidence="1 2">
    <name type="scientific">Aristaeella lactis</name>
    <dbReference type="NCBI Taxonomy" id="3046383"/>
    <lineage>
        <taxon>Bacteria</taxon>
        <taxon>Bacillati</taxon>
        <taxon>Bacillota</taxon>
        <taxon>Clostridia</taxon>
        <taxon>Eubacteriales</taxon>
        <taxon>Aristaeellaceae</taxon>
        <taxon>Aristaeella</taxon>
    </lineage>
</organism>
<gene>
    <name evidence="1" type="ORF">SAMN06297397_0474</name>
</gene>
<sequence>MIKIAPSILAADPLNLERDVRTAEKAGCDWIHVDVMDAHFVPNLAYSADTVRRLSQVTQLPLDVHLMMDHPETMVDAFLDAGASCLTIHAEADSDITALLAGIRKRGRMAGLALKPGTPLEAVHPYLELTDLVLMMTVEPGFGGQKLDPRVISKIRGLKDAGYTGEIEADGGIREDNLEMLVMNGLSVAVMGTALFGQKDMAECIRRLHGIKNEL</sequence>
<comment type="caution">
    <text evidence="1">The sequence shown here is derived from an EMBL/GenBank/DDBJ whole genome shotgun (WGS) entry which is preliminary data.</text>
</comment>